<keyword evidence="9" id="KW-1185">Reference proteome</keyword>
<reference evidence="8" key="2">
    <citation type="submission" date="2020-09" db="EMBL/GenBank/DDBJ databases">
        <authorList>
            <person name="Sun Q."/>
            <person name="Zhou Y."/>
        </authorList>
    </citation>
    <scope>NUCLEOTIDE SEQUENCE</scope>
    <source>
        <strain evidence="8">CGMCC 1.12827</strain>
    </source>
</reference>
<feature type="transmembrane region" description="Helical" evidence="6">
    <location>
        <begin position="68"/>
        <end position="91"/>
    </location>
</feature>
<accession>A0A916TI99</accession>
<gene>
    <name evidence="8" type="ORF">GCM10011489_35800</name>
</gene>
<organism evidence="8 9">
    <name type="scientific">Gordonia jinhuaensis</name>
    <dbReference type="NCBI Taxonomy" id="1517702"/>
    <lineage>
        <taxon>Bacteria</taxon>
        <taxon>Bacillati</taxon>
        <taxon>Actinomycetota</taxon>
        <taxon>Actinomycetes</taxon>
        <taxon>Mycobacteriales</taxon>
        <taxon>Gordoniaceae</taxon>
        <taxon>Gordonia</taxon>
    </lineage>
</organism>
<feature type="compositionally biased region" description="Gly residues" evidence="5">
    <location>
        <begin position="1"/>
        <end position="10"/>
    </location>
</feature>
<dbReference type="EMBL" id="BMGC01000042">
    <property type="protein sequence ID" value="GGB45219.1"/>
    <property type="molecule type" value="Genomic_DNA"/>
</dbReference>
<comment type="caution">
    <text evidence="8">The sequence shown here is derived from an EMBL/GenBank/DDBJ whole genome shotgun (WGS) entry which is preliminary data.</text>
</comment>
<name>A0A916TI99_9ACTN</name>
<dbReference type="Pfam" id="PF02656">
    <property type="entry name" value="DUF202"/>
    <property type="match status" value="1"/>
</dbReference>
<evidence type="ECO:0000256" key="1">
    <source>
        <dbReference type="ARBA" id="ARBA00004127"/>
    </source>
</evidence>
<keyword evidence="3 6" id="KW-1133">Transmembrane helix</keyword>
<evidence type="ECO:0000256" key="3">
    <source>
        <dbReference type="ARBA" id="ARBA00022989"/>
    </source>
</evidence>
<feature type="domain" description="DUF202" evidence="7">
    <location>
        <begin position="32"/>
        <end position="99"/>
    </location>
</feature>
<proteinExistence type="predicted"/>
<protein>
    <submittedName>
        <fullName evidence="8">Membrane protein</fullName>
    </submittedName>
</protein>
<evidence type="ECO:0000256" key="2">
    <source>
        <dbReference type="ARBA" id="ARBA00022692"/>
    </source>
</evidence>
<evidence type="ECO:0000256" key="4">
    <source>
        <dbReference type="ARBA" id="ARBA00023136"/>
    </source>
</evidence>
<dbReference type="Proteomes" id="UP000621454">
    <property type="component" value="Unassembled WGS sequence"/>
</dbReference>
<evidence type="ECO:0000313" key="9">
    <source>
        <dbReference type="Proteomes" id="UP000621454"/>
    </source>
</evidence>
<feature type="transmembrane region" description="Helical" evidence="6">
    <location>
        <begin position="41"/>
        <end position="62"/>
    </location>
</feature>
<feature type="transmembrane region" description="Helical" evidence="6">
    <location>
        <begin position="112"/>
        <end position="133"/>
    </location>
</feature>
<comment type="subcellular location">
    <subcellularLocation>
        <location evidence="1">Endomembrane system</location>
        <topology evidence="1">Multi-pass membrane protein</topology>
    </subcellularLocation>
</comment>
<sequence>MTGGRVGAGMTGTPTAATADVTDDREIEPDMRFSLANERTALAWVRTCLGLIAAAAAVTHLVPERTPAWLTCALVVAFAAAAVLTGAAATTRFRTVHRALRRGQDYHPPREITVLATVLIVISVAVVIVSLSYHA</sequence>
<evidence type="ECO:0000256" key="5">
    <source>
        <dbReference type="SAM" id="MobiDB-lite"/>
    </source>
</evidence>
<dbReference type="AlphaFoldDB" id="A0A916TI99"/>
<evidence type="ECO:0000256" key="6">
    <source>
        <dbReference type="SAM" id="Phobius"/>
    </source>
</evidence>
<dbReference type="GO" id="GO:0012505">
    <property type="term" value="C:endomembrane system"/>
    <property type="evidence" value="ECO:0007669"/>
    <property type="project" value="UniProtKB-SubCell"/>
</dbReference>
<reference evidence="8" key="1">
    <citation type="journal article" date="2014" name="Int. J. Syst. Evol. Microbiol.">
        <title>Complete genome sequence of Corynebacterium casei LMG S-19264T (=DSM 44701T), isolated from a smear-ripened cheese.</title>
        <authorList>
            <consortium name="US DOE Joint Genome Institute (JGI-PGF)"/>
            <person name="Walter F."/>
            <person name="Albersmeier A."/>
            <person name="Kalinowski J."/>
            <person name="Ruckert C."/>
        </authorList>
    </citation>
    <scope>NUCLEOTIDE SEQUENCE</scope>
    <source>
        <strain evidence="8">CGMCC 1.12827</strain>
    </source>
</reference>
<keyword evidence="4 6" id="KW-0472">Membrane</keyword>
<feature type="compositionally biased region" description="Low complexity" evidence="5">
    <location>
        <begin position="11"/>
        <end position="20"/>
    </location>
</feature>
<evidence type="ECO:0000313" key="8">
    <source>
        <dbReference type="EMBL" id="GGB45219.1"/>
    </source>
</evidence>
<evidence type="ECO:0000259" key="7">
    <source>
        <dbReference type="Pfam" id="PF02656"/>
    </source>
</evidence>
<feature type="region of interest" description="Disordered" evidence="5">
    <location>
        <begin position="1"/>
        <end position="23"/>
    </location>
</feature>
<dbReference type="InterPro" id="IPR003807">
    <property type="entry name" value="DUF202"/>
</dbReference>
<keyword evidence="2 6" id="KW-0812">Transmembrane</keyword>